<dbReference type="EMBL" id="JACSNX010000020">
    <property type="protein sequence ID" value="MBM6852008.1"/>
    <property type="molecule type" value="Genomic_DNA"/>
</dbReference>
<dbReference type="CDD" id="cd06171">
    <property type="entry name" value="Sigma70_r4"/>
    <property type="match status" value="1"/>
</dbReference>
<keyword evidence="8" id="KW-1185">Reference proteome</keyword>
<keyword evidence="4" id="KW-0804">Transcription</keyword>
<evidence type="ECO:0000259" key="6">
    <source>
        <dbReference type="Pfam" id="PF08281"/>
    </source>
</evidence>
<evidence type="ECO:0000313" key="7">
    <source>
        <dbReference type="EMBL" id="MBM6852008.1"/>
    </source>
</evidence>
<dbReference type="InterPro" id="IPR013324">
    <property type="entry name" value="RNA_pol_sigma_r3/r4-like"/>
</dbReference>
<dbReference type="NCBIfam" id="TIGR02937">
    <property type="entry name" value="sigma70-ECF"/>
    <property type="match status" value="1"/>
</dbReference>
<dbReference type="InterPro" id="IPR013325">
    <property type="entry name" value="RNA_pol_sigma_r2"/>
</dbReference>
<name>A0ABS2FXE4_9FIRM</name>
<proteinExistence type="inferred from homology"/>
<dbReference type="Proteomes" id="UP000719500">
    <property type="component" value="Unassembled WGS sequence"/>
</dbReference>
<dbReference type="InterPro" id="IPR013249">
    <property type="entry name" value="RNA_pol_sigma70_r4_t2"/>
</dbReference>
<evidence type="ECO:0000256" key="2">
    <source>
        <dbReference type="ARBA" id="ARBA00023015"/>
    </source>
</evidence>
<dbReference type="InterPro" id="IPR036388">
    <property type="entry name" value="WH-like_DNA-bd_sf"/>
</dbReference>
<evidence type="ECO:0000256" key="1">
    <source>
        <dbReference type="ARBA" id="ARBA00010641"/>
    </source>
</evidence>
<keyword evidence="3" id="KW-0731">Sigma factor</keyword>
<dbReference type="SUPFAM" id="SSF88946">
    <property type="entry name" value="Sigma2 domain of RNA polymerase sigma factors"/>
    <property type="match status" value="1"/>
</dbReference>
<dbReference type="Pfam" id="PF08281">
    <property type="entry name" value="Sigma70_r4_2"/>
    <property type="match status" value="1"/>
</dbReference>
<gene>
    <name evidence="7" type="ORF">H9X91_11225</name>
</gene>
<dbReference type="PANTHER" id="PTHR43133:SF51">
    <property type="entry name" value="RNA POLYMERASE SIGMA FACTOR"/>
    <property type="match status" value="1"/>
</dbReference>
<keyword evidence="2" id="KW-0805">Transcription regulation</keyword>
<feature type="domain" description="RNA polymerase sigma factor 70 region 4 type 2" evidence="6">
    <location>
        <begin position="101"/>
        <end position="150"/>
    </location>
</feature>
<evidence type="ECO:0000313" key="8">
    <source>
        <dbReference type="Proteomes" id="UP000719500"/>
    </source>
</evidence>
<evidence type="ECO:0000259" key="5">
    <source>
        <dbReference type="Pfam" id="PF04542"/>
    </source>
</evidence>
<evidence type="ECO:0000256" key="4">
    <source>
        <dbReference type="ARBA" id="ARBA00023163"/>
    </source>
</evidence>
<dbReference type="InterPro" id="IPR039425">
    <property type="entry name" value="RNA_pol_sigma-70-like"/>
</dbReference>
<protein>
    <submittedName>
        <fullName evidence="7">RNA polymerase sigma factor</fullName>
    </submittedName>
</protein>
<organism evidence="7 8">
    <name type="scientific">Oscillibacter valericigenes</name>
    <dbReference type="NCBI Taxonomy" id="351091"/>
    <lineage>
        <taxon>Bacteria</taxon>
        <taxon>Bacillati</taxon>
        <taxon>Bacillota</taxon>
        <taxon>Clostridia</taxon>
        <taxon>Eubacteriales</taxon>
        <taxon>Oscillospiraceae</taxon>
        <taxon>Oscillibacter</taxon>
    </lineage>
</organism>
<dbReference type="Gene3D" id="1.10.10.10">
    <property type="entry name" value="Winged helix-like DNA-binding domain superfamily/Winged helix DNA-binding domain"/>
    <property type="match status" value="1"/>
</dbReference>
<dbReference type="Gene3D" id="1.10.1740.10">
    <property type="match status" value="1"/>
</dbReference>
<dbReference type="InterPro" id="IPR014284">
    <property type="entry name" value="RNA_pol_sigma-70_dom"/>
</dbReference>
<evidence type="ECO:0000256" key="3">
    <source>
        <dbReference type="ARBA" id="ARBA00023082"/>
    </source>
</evidence>
<dbReference type="SUPFAM" id="SSF88659">
    <property type="entry name" value="Sigma3 and sigma4 domains of RNA polymerase sigma factors"/>
    <property type="match status" value="1"/>
</dbReference>
<dbReference type="PANTHER" id="PTHR43133">
    <property type="entry name" value="RNA POLYMERASE ECF-TYPE SIGMA FACTO"/>
    <property type="match status" value="1"/>
</dbReference>
<dbReference type="Pfam" id="PF04542">
    <property type="entry name" value="Sigma70_r2"/>
    <property type="match status" value="1"/>
</dbReference>
<sequence length="159" mass="18353">MRLTDTEFETAVGRYGDTVFRLAYSYLKNCADAEDVMQETLLKLYLARKPFQSPEHERHWVVRVAVNECKKLLRSPWRRRTGPLEEAGEPAFDTPEQSELFRQVMALPPKYRAAVYLYYYEGCSVQETAAAMGANPSTVQTWLMRARGKLKLILQEAEP</sequence>
<comment type="similarity">
    <text evidence="1">Belongs to the sigma-70 factor family. ECF subfamily.</text>
</comment>
<dbReference type="InterPro" id="IPR007627">
    <property type="entry name" value="RNA_pol_sigma70_r2"/>
</dbReference>
<feature type="domain" description="RNA polymerase sigma-70 region 2" evidence="5">
    <location>
        <begin position="12"/>
        <end position="78"/>
    </location>
</feature>
<dbReference type="RefSeq" id="WP_204805128.1">
    <property type="nucleotide sequence ID" value="NZ_JACSNX010000020.1"/>
</dbReference>
<accession>A0ABS2FXE4</accession>
<comment type="caution">
    <text evidence="7">The sequence shown here is derived from an EMBL/GenBank/DDBJ whole genome shotgun (WGS) entry which is preliminary data.</text>
</comment>
<reference evidence="7 8" key="1">
    <citation type="journal article" date="2021" name="Sci. Rep.">
        <title>The distribution of antibiotic resistance genes in chicken gut microbiota commensals.</title>
        <authorList>
            <person name="Juricova H."/>
            <person name="Matiasovicova J."/>
            <person name="Kubasova T."/>
            <person name="Cejkova D."/>
            <person name="Rychlik I."/>
        </authorList>
    </citation>
    <scope>NUCLEOTIDE SEQUENCE [LARGE SCALE GENOMIC DNA]</scope>
    <source>
        <strain evidence="7 8">An411</strain>
    </source>
</reference>